<dbReference type="GO" id="GO:0005634">
    <property type="term" value="C:nucleus"/>
    <property type="evidence" value="ECO:0007669"/>
    <property type="project" value="TreeGrafter"/>
</dbReference>
<evidence type="ECO:0000313" key="3">
    <source>
        <dbReference type="EMBL" id="PIA62127.1"/>
    </source>
</evidence>
<dbReference type="GO" id="GO:0010468">
    <property type="term" value="P:regulation of gene expression"/>
    <property type="evidence" value="ECO:0007669"/>
    <property type="project" value="TreeGrafter"/>
</dbReference>
<dbReference type="OrthoDB" id="1925749at2759"/>
<dbReference type="GO" id="GO:0003725">
    <property type="term" value="F:double-stranded RNA binding"/>
    <property type="evidence" value="ECO:0007669"/>
    <property type="project" value="TreeGrafter"/>
</dbReference>
<dbReference type="InterPro" id="IPR000999">
    <property type="entry name" value="RNase_III_dom"/>
</dbReference>
<protein>
    <recommendedName>
        <fullName evidence="2">RNase III domain-containing protein</fullName>
    </recommendedName>
</protein>
<evidence type="ECO:0000259" key="2">
    <source>
        <dbReference type="PROSITE" id="PS50142"/>
    </source>
</evidence>
<sequence length="179" mass="19336">MTTTSGIKFPLQTNFLIFMQKLNNANSSPFSVSLYYLQKKIGYNFQSVNLLRRAMTHSSYSEENNKALSILGLSVIETSISLHSLESDIDISSKDLSQKIKESSELDSCANGGLKLGLQKIVRVSSKTDSSTPAIVCGAFRAIFGAIAVDANKADDAGNVFWYVNGKSTVDGGGRGFAF</sequence>
<dbReference type="SUPFAM" id="SSF69065">
    <property type="entry name" value="RNase III domain-like"/>
    <property type="match status" value="1"/>
</dbReference>
<dbReference type="PANTHER" id="PTHR11207">
    <property type="entry name" value="RIBONUCLEASE III"/>
    <property type="match status" value="1"/>
</dbReference>
<proteinExistence type="predicted"/>
<evidence type="ECO:0000256" key="1">
    <source>
        <dbReference type="ARBA" id="ARBA00022884"/>
    </source>
</evidence>
<keyword evidence="1" id="KW-0694">RNA-binding</keyword>
<dbReference type="GO" id="GO:0004525">
    <property type="term" value="F:ribonuclease III activity"/>
    <property type="evidence" value="ECO:0007669"/>
    <property type="project" value="InterPro"/>
</dbReference>
<name>A0A2G5F2J0_AQUCA</name>
<dbReference type="EMBL" id="KZ305019">
    <property type="protein sequence ID" value="PIA62126.1"/>
    <property type="molecule type" value="Genomic_DNA"/>
</dbReference>
<dbReference type="SMART" id="SM00535">
    <property type="entry name" value="RIBOc"/>
    <property type="match status" value="1"/>
</dbReference>
<gene>
    <name evidence="3" type="ORF">AQUCO_00200254v1</name>
</gene>
<reference evidence="3 4" key="1">
    <citation type="submission" date="2017-09" db="EMBL/GenBank/DDBJ databases">
        <title>WGS assembly of Aquilegia coerulea Goldsmith.</title>
        <authorList>
            <person name="Hodges S."/>
            <person name="Kramer E."/>
            <person name="Nordborg M."/>
            <person name="Tomkins J."/>
            <person name="Borevitz J."/>
            <person name="Derieg N."/>
            <person name="Yan J."/>
            <person name="Mihaltcheva S."/>
            <person name="Hayes R.D."/>
            <person name="Rokhsar D."/>
        </authorList>
    </citation>
    <scope>NUCLEOTIDE SEQUENCE [LARGE SCALE GENOMIC DNA]</scope>
    <source>
        <strain evidence="4">cv. Goldsmith</strain>
    </source>
</reference>
<feature type="domain" description="RNase III" evidence="2">
    <location>
        <begin position="34"/>
        <end position="152"/>
    </location>
</feature>
<dbReference type="PANTHER" id="PTHR11207:SF0">
    <property type="entry name" value="RIBONUCLEASE 3"/>
    <property type="match status" value="1"/>
</dbReference>
<dbReference type="GO" id="GO:0006396">
    <property type="term" value="P:RNA processing"/>
    <property type="evidence" value="ECO:0007669"/>
    <property type="project" value="InterPro"/>
</dbReference>
<evidence type="ECO:0000313" key="4">
    <source>
        <dbReference type="Proteomes" id="UP000230069"/>
    </source>
</evidence>
<dbReference type="STRING" id="218851.A0A2G5F2J0"/>
<dbReference type="EMBL" id="KZ305019">
    <property type="protein sequence ID" value="PIA62127.1"/>
    <property type="molecule type" value="Genomic_DNA"/>
</dbReference>
<keyword evidence="4" id="KW-1185">Reference proteome</keyword>
<dbReference type="InterPro" id="IPR036389">
    <property type="entry name" value="RNase_III_sf"/>
</dbReference>
<accession>A0A2G5F2J0</accession>
<organism evidence="3 4">
    <name type="scientific">Aquilegia coerulea</name>
    <name type="common">Rocky mountain columbine</name>
    <dbReference type="NCBI Taxonomy" id="218851"/>
    <lineage>
        <taxon>Eukaryota</taxon>
        <taxon>Viridiplantae</taxon>
        <taxon>Streptophyta</taxon>
        <taxon>Embryophyta</taxon>
        <taxon>Tracheophyta</taxon>
        <taxon>Spermatophyta</taxon>
        <taxon>Magnoliopsida</taxon>
        <taxon>Ranunculales</taxon>
        <taxon>Ranunculaceae</taxon>
        <taxon>Thalictroideae</taxon>
        <taxon>Aquilegia</taxon>
    </lineage>
</organism>
<dbReference type="Pfam" id="PF14622">
    <property type="entry name" value="Ribonucleas_3_3"/>
    <property type="match status" value="1"/>
</dbReference>
<dbReference type="PROSITE" id="PS50142">
    <property type="entry name" value="RNASE_3_2"/>
    <property type="match status" value="1"/>
</dbReference>
<dbReference type="Gene3D" id="1.10.1520.10">
    <property type="entry name" value="Ribonuclease III domain"/>
    <property type="match status" value="1"/>
</dbReference>
<dbReference type="AlphaFoldDB" id="A0A2G5F2J0"/>
<dbReference type="Proteomes" id="UP000230069">
    <property type="component" value="Unassembled WGS sequence"/>
</dbReference>
<dbReference type="FunCoup" id="A0A2G5F2J0">
    <property type="interactions" value="120"/>
</dbReference>